<dbReference type="CDD" id="cd00165">
    <property type="entry name" value="S4"/>
    <property type="match status" value="1"/>
</dbReference>
<dbReference type="SUPFAM" id="SSF55174">
    <property type="entry name" value="Alpha-L RNA-binding motif"/>
    <property type="match status" value="1"/>
</dbReference>
<evidence type="ECO:0000256" key="7">
    <source>
        <dbReference type="ARBA" id="ARBA00041697"/>
    </source>
</evidence>
<evidence type="ECO:0000256" key="9">
    <source>
        <dbReference type="ARBA" id="ARBA00042890"/>
    </source>
</evidence>
<keyword evidence="15" id="KW-1185">Reference proteome</keyword>
<comment type="catalytic activity">
    <reaction evidence="2">
        <text>uridine(35) in tRNA(Tyr) = pseudouridine(35) in tRNA(Tyr)</text>
        <dbReference type="Rhea" id="RHEA:60556"/>
        <dbReference type="Rhea" id="RHEA-COMP:15607"/>
        <dbReference type="Rhea" id="RHEA-COMP:15608"/>
        <dbReference type="ChEBI" id="CHEBI:65314"/>
        <dbReference type="ChEBI" id="CHEBI:65315"/>
    </reaction>
</comment>
<evidence type="ECO:0000256" key="12">
    <source>
        <dbReference type="SAM" id="MobiDB-lite"/>
    </source>
</evidence>
<dbReference type="EC" id="5.4.99.21" evidence="4"/>
<reference evidence="14 15" key="1">
    <citation type="submission" date="2020-05" db="EMBL/GenBank/DDBJ databases">
        <title>Compete genome of Limnobacter sp. SAORIC-580.</title>
        <authorList>
            <person name="Song J."/>
            <person name="Cho J.-C."/>
        </authorList>
    </citation>
    <scope>NUCLEOTIDE SEQUENCE [LARGE SCALE GENOMIC DNA]</scope>
    <source>
        <strain evidence="14 15">SAORIC-580</strain>
    </source>
</reference>
<dbReference type="Gene3D" id="3.10.290.10">
    <property type="entry name" value="RNA-binding S4 domain"/>
    <property type="match status" value="1"/>
</dbReference>
<protein>
    <recommendedName>
        <fullName evidence="5">Dual-specificity RNA pseudouridine synthase RluF</fullName>
        <ecNumber evidence="4">5.4.99.21</ecNumber>
    </recommendedName>
    <alternativeName>
        <fullName evidence="7">23S rRNA pseudouridine(2604) synthase</fullName>
    </alternativeName>
    <alternativeName>
        <fullName evidence="9">Ribosomal large subunit pseudouridine synthase F</fullName>
    </alternativeName>
    <alternativeName>
        <fullName evidence="8">rRNA pseudouridylate synthase F</fullName>
    </alternativeName>
    <alternativeName>
        <fullName evidence="10">rRNA-uridine isomerase F</fullName>
    </alternativeName>
    <alternativeName>
        <fullName evidence="6">tRNA(Tyr) pseudouridine(35) synthase</fullName>
    </alternativeName>
</protein>
<evidence type="ECO:0000313" key="15">
    <source>
        <dbReference type="Proteomes" id="UP000501130"/>
    </source>
</evidence>
<evidence type="ECO:0000256" key="10">
    <source>
        <dbReference type="ARBA" id="ARBA00043147"/>
    </source>
</evidence>
<feature type="compositionally biased region" description="Low complexity" evidence="12">
    <location>
        <begin position="1"/>
        <end position="61"/>
    </location>
</feature>
<dbReference type="PANTHER" id="PTHR47683:SF2">
    <property type="entry name" value="RNA-BINDING S4 DOMAIN-CONTAINING PROTEIN"/>
    <property type="match status" value="1"/>
</dbReference>
<dbReference type="PANTHER" id="PTHR47683">
    <property type="entry name" value="PSEUDOURIDINE SYNTHASE FAMILY PROTEIN-RELATED"/>
    <property type="match status" value="1"/>
</dbReference>
<dbReference type="InterPro" id="IPR020103">
    <property type="entry name" value="PsdUridine_synth_cat_dom_sf"/>
</dbReference>
<dbReference type="InterPro" id="IPR042092">
    <property type="entry name" value="PsdUridine_s_RsuA/RluB/E/F_cat"/>
</dbReference>
<dbReference type="InterPro" id="IPR000748">
    <property type="entry name" value="PsdUridine_synth_RsuA/RluB/E/F"/>
</dbReference>
<keyword evidence="1" id="KW-0413">Isomerase</keyword>
<feature type="region of interest" description="Disordered" evidence="12">
    <location>
        <begin position="1"/>
        <end position="96"/>
    </location>
</feature>
<accession>A0ABX6N3R4</accession>
<dbReference type="SUPFAM" id="SSF55120">
    <property type="entry name" value="Pseudouridine synthase"/>
    <property type="match status" value="1"/>
</dbReference>
<evidence type="ECO:0000256" key="3">
    <source>
        <dbReference type="ARBA" id="ARBA00036535"/>
    </source>
</evidence>
<dbReference type="EMBL" id="CP053084">
    <property type="protein sequence ID" value="QJR28733.1"/>
    <property type="molecule type" value="Genomic_DNA"/>
</dbReference>
<dbReference type="Pfam" id="PF01479">
    <property type="entry name" value="S4"/>
    <property type="match status" value="1"/>
</dbReference>
<gene>
    <name evidence="14" type="ORF">HKT17_02905</name>
</gene>
<evidence type="ECO:0000259" key="13">
    <source>
        <dbReference type="SMART" id="SM00363"/>
    </source>
</evidence>
<dbReference type="Pfam" id="PF00849">
    <property type="entry name" value="PseudoU_synth_2"/>
    <property type="match status" value="1"/>
</dbReference>
<comment type="catalytic activity">
    <reaction evidence="3">
        <text>uridine(2604) in 23S rRNA = pseudouridine(2604) in 23S rRNA</text>
        <dbReference type="Rhea" id="RHEA:38875"/>
        <dbReference type="Rhea" id="RHEA-COMP:10093"/>
        <dbReference type="Rhea" id="RHEA-COMP:10094"/>
        <dbReference type="ChEBI" id="CHEBI:65314"/>
        <dbReference type="ChEBI" id="CHEBI:65315"/>
        <dbReference type="EC" id="5.4.99.21"/>
    </reaction>
</comment>
<dbReference type="InterPro" id="IPR002942">
    <property type="entry name" value="S4_RNA-bd"/>
</dbReference>
<dbReference type="InterPro" id="IPR036986">
    <property type="entry name" value="S4_RNA-bd_sf"/>
</dbReference>
<feature type="compositionally biased region" description="Low complexity" evidence="12">
    <location>
        <begin position="69"/>
        <end position="79"/>
    </location>
</feature>
<dbReference type="InterPro" id="IPR020094">
    <property type="entry name" value="TruA/RsuA/RluB/E/F_N"/>
</dbReference>
<proteinExistence type="predicted"/>
<evidence type="ECO:0000256" key="1">
    <source>
        <dbReference type="ARBA" id="ARBA00023235"/>
    </source>
</evidence>
<dbReference type="SMART" id="SM00363">
    <property type="entry name" value="S4"/>
    <property type="match status" value="1"/>
</dbReference>
<evidence type="ECO:0000256" key="11">
    <source>
        <dbReference type="PROSITE-ProRule" id="PRU00182"/>
    </source>
</evidence>
<keyword evidence="11" id="KW-0694">RNA-binding</keyword>
<evidence type="ECO:0000256" key="6">
    <source>
        <dbReference type="ARBA" id="ARBA00041420"/>
    </source>
</evidence>
<sequence>MKKPAGRNGSAGRSGDSGRSGPPARPSNRTKSATAAKPAAGSASTGRGRPSAAAGKAAVTAKPDRNRAAMRSAPVAPAAGTARPRRSKVTGTNTLDMLDPFEPQRLSKIMAAKGLCSRREADYLIENGWVRVNGKVVDELGAKVLPTVTIDLDARAKNVLGKQVTILYHKPIGVVSGQPEGRYKAAMECLGLENQADRKTSTPFQPAMLKGLAPAGRLDIDSTGLLVLTQDGRIAKQLIDANSTVEKEYLVRVEGELTDRGLEMLRYGLSLDGEALKPARVSWQNEDQLRFILNEGKKRQIRRMCEIVGLKVVGLKRVRIGRVMLGDLPVGQWRLLTPEERF</sequence>
<dbReference type="InterPro" id="IPR006145">
    <property type="entry name" value="PsdUridine_synth_RsuA/RluA"/>
</dbReference>
<evidence type="ECO:0000256" key="5">
    <source>
        <dbReference type="ARBA" id="ARBA00039989"/>
    </source>
</evidence>
<dbReference type="NCBIfam" id="TIGR00093">
    <property type="entry name" value="pseudouridine synthase"/>
    <property type="match status" value="1"/>
</dbReference>
<feature type="domain" description="RNA-binding S4" evidence="13">
    <location>
        <begin position="104"/>
        <end position="161"/>
    </location>
</feature>
<organism evidence="14 15">
    <name type="scientific">Limnobacter profundi</name>
    <dbReference type="NCBI Taxonomy" id="2732163"/>
    <lineage>
        <taxon>Bacteria</taxon>
        <taxon>Pseudomonadati</taxon>
        <taxon>Pseudomonadota</taxon>
        <taxon>Betaproteobacteria</taxon>
        <taxon>Burkholderiales</taxon>
        <taxon>Burkholderiaceae</taxon>
        <taxon>Limnobacter</taxon>
    </lineage>
</organism>
<evidence type="ECO:0000256" key="4">
    <source>
        <dbReference type="ARBA" id="ARBA00038922"/>
    </source>
</evidence>
<dbReference type="PROSITE" id="PS50889">
    <property type="entry name" value="S4"/>
    <property type="match status" value="1"/>
</dbReference>
<evidence type="ECO:0000256" key="8">
    <source>
        <dbReference type="ARBA" id="ARBA00042843"/>
    </source>
</evidence>
<evidence type="ECO:0000256" key="2">
    <source>
        <dbReference type="ARBA" id="ARBA00036390"/>
    </source>
</evidence>
<dbReference type="Gene3D" id="3.30.70.580">
    <property type="entry name" value="Pseudouridine synthase I, catalytic domain, N-terminal subdomain"/>
    <property type="match status" value="1"/>
</dbReference>
<dbReference type="Gene3D" id="3.30.70.1560">
    <property type="entry name" value="Alpha-L RNA-binding motif"/>
    <property type="match status" value="1"/>
</dbReference>
<name>A0ABX6N3R4_9BURK</name>
<dbReference type="Proteomes" id="UP000501130">
    <property type="component" value="Chromosome"/>
</dbReference>
<evidence type="ECO:0000313" key="14">
    <source>
        <dbReference type="EMBL" id="QJR28733.1"/>
    </source>
</evidence>
<dbReference type="InterPro" id="IPR050343">
    <property type="entry name" value="RsuA_PseudoU_synthase"/>
</dbReference>